<evidence type="ECO:0000256" key="3">
    <source>
        <dbReference type="ARBA" id="ARBA00012584"/>
    </source>
</evidence>
<dbReference type="Proteomes" id="UP000272942">
    <property type="component" value="Unassembled WGS sequence"/>
</dbReference>
<dbReference type="Gene3D" id="3.90.870.10">
    <property type="entry name" value="DHBP synthase"/>
    <property type="match status" value="1"/>
</dbReference>
<keyword evidence="10" id="KW-1185">Reference proteome</keyword>
<evidence type="ECO:0000256" key="7">
    <source>
        <dbReference type="ARBA" id="ARBA00048366"/>
    </source>
</evidence>
<reference evidence="11" key="1">
    <citation type="submission" date="2016-06" db="UniProtKB">
        <authorList>
            <consortium name="WormBaseParasite"/>
        </authorList>
    </citation>
    <scope>IDENTIFICATION</scope>
</reference>
<dbReference type="PANTHER" id="PTHR17490">
    <property type="entry name" value="SUA5"/>
    <property type="match status" value="1"/>
</dbReference>
<dbReference type="SUPFAM" id="SSF55821">
    <property type="entry name" value="YrdC/RibB"/>
    <property type="match status" value="1"/>
</dbReference>
<comment type="similarity">
    <text evidence="2">Belongs to the SUA5 family.</text>
</comment>
<dbReference type="WBParaSite" id="ECPE_0000014401-mRNA-1">
    <property type="protein sequence ID" value="ECPE_0000014401-mRNA-1"/>
    <property type="gene ID" value="ECPE_0000014401"/>
</dbReference>
<feature type="domain" description="YrdC-like" evidence="8">
    <location>
        <begin position="1"/>
        <end position="157"/>
    </location>
</feature>
<dbReference type="GO" id="GO:0061710">
    <property type="term" value="F:L-threonylcarbamoyladenylate synthase"/>
    <property type="evidence" value="ECO:0007669"/>
    <property type="project" value="UniProtKB-EC"/>
</dbReference>
<evidence type="ECO:0000256" key="5">
    <source>
        <dbReference type="ARBA" id="ARBA00022490"/>
    </source>
</evidence>
<name>A0A182ZZL0_9TREM</name>
<dbReference type="EC" id="2.7.7.87" evidence="3"/>
<dbReference type="OrthoDB" id="3648309at2759"/>
<evidence type="ECO:0000259" key="8">
    <source>
        <dbReference type="PROSITE" id="PS51163"/>
    </source>
</evidence>
<keyword evidence="5" id="KW-0963">Cytoplasm</keyword>
<dbReference type="GO" id="GO:0005737">
    <property type="term" value="C:cytoplasm"/>
    <property type="evidence" value="ECO:0007669"/>
    <property type="project" value="UniProtKB-SubCell"/>
</dbReference>
<reference evidence="9 10" key="2">
    <citation type="submission" date="2018-11" db="EMBL/GenBank/DDBJ databases">
        <authorList>
            <consortium name="Pathogen Informatics"/>
        </authorList>
    </citation>
    <scope>NUCLEOTIDE SEQUENCE [LARGE SCALE GENOMIC DNA]</scope>
    <source>
        <strain evidence="9 10">Egypt</strain>
    </source>
</reference>
<dbReference type="GO" id="GO:0006450">
    <property type="term" value="P:regulation of translational fidelity"/>
    <property type="evidence" value="ECO:0007669"/>
    <property type="project" value="TreeGrafter"/>
</dbReference>
<evidence type="ECO:0000313" key="11">
    <source>
        <dbReference type="WBParaSite" id="ECPE_0000014401-mRNA-1"/>
    </source>
</evidence>
<evidence type="ECO:0000313" key="10">
    <source>
        <dbReference type="Proteomes" id="UP000272942"/>
    </source>
</evidence>
<dbReference type="Pfam" id="PF01300">
    <property type="entry name" value="Sua5_yciO_yrdC"/>
    <property type="match status" value="1"/>
</dbReference>
<organism evidence="11">
    <name type="scientific">Echinostoma caproni</name>
    <dbReference type="NCBI Taxonomy" id="27848"/>
    <lineage>
        <taxon>Eukaryota</taxon>
        <taxon>Metazoa</taxon>
        <taxon>Spiralia</taxon>
        <taxon>Lophotrochozoa</taxon>
        <taxon>Platyhelminthes</taxon>
        <taxon>Trematoda</taxon>
        <taxon>Digenea</taxon>
        <taxon>Plagiorchiida</taxon>
        <taxon>Echinostomata</taxon>
        <taxon>Echinostomatoidea</taxon>
        <taxon>Echinostomatidae</taxon>
        <taxon>Echinostoma</taxon>
    </lineage>
</organism>
<dbReference type="AlphaFoldDB" id="A0A182ZZL0"/>
<dbReference type="PROSITE" id="PS51163">
    <property type="entry name" value="YRDC"/>
    <property type="match status" value="1"/>
</dbReference>
<evidence type="ECO:0000256" key="4">
    <source>
        <dbReference type="ARBA" id="ARBA00015492"/>
    </source>
</evidence>
<dbReference type="GO" id="GO:0000049">
    <property type="term" value="F:tRNA binding"/>
    <property type="evidence" value="ECO:0007669"/>
    <property type="project" value="TreeGrafter"/>
</dbReference>
<dbReference type="InterPro" id="IPR006070">
    <property type="entry name" value="Sua5-like_dom"/>
</dbReference>
<evidence type="ECO:0000256" key="2">
    <source>
        <dbReference type="ARBA" id="ARBA00007663"/>
    </source>
</evidence>
<comment type="subcellular location">
    <subcellularLocation>
        <location evidence="1">Cytoplasm</location>
    </subcellularLocation>
</comment>
<keyword evidence="6" id="KW-0808">Transferase</keyword>
<sequence length="217" mass="22917">VSSISHWCDTRGLPGGLLSALLPGPVTVVLPRLSNDPLNRELNPGVSSVGVRVPDCGFVQQLVYALRSHEGAFCNTSDPDKDHPLVLTSANLSGDTSTLNVEEFRVIWPLLDVVIDGGSIAPPPGSNPDAARAGSTIVDLCSVGTGQEYRVVRTGRYRLGADSTHTDSHYSARRGIWAFGLANSSESGLFLSAASSDRPGVIFILSSPFTKSNSVRS</sequence>
<dbReference type="InterPro" id="IPR017945">
    <property type="entry name" value="DHBP_synth_RibB-like_a/b_dom"/>
</dbReference>
<proteinExistence type="inferred from homology"/>
<dbReference type="InterPro" id="IPR050156">
    <property type="entry name" value="TC-AMP_synthase_SUA5"/>
</dbReference>
<dbReference type="GO" id="GO:0003725">
    <property type="term" value="F:double-stranded RNA binding"/>
    <property type="evidence" value="ECO:0007669"/>
    <property type="project" value="InterPro"/>
</dbReference>
<comment type="catalytic activity">
    <reaction evidence="7">
        <text>L-threonine + hydrogencarbonate + ATP = L-threonylcarbamoyladenylate + diphosphate + H2O</text>
        <dbReference type="Rhea" id="RHEA:36407"/>
        <dbReference type="ChEBI" id="CHEBI:15377"/>
        <dbReference type="ChEBI" id="CHEBI:17544"/>
        <dbReference type="ChEBI" id="CHEBI:30616"/>
        <dbReference type="ChEBI" id="CHEBI:33019"/>
        <dbReference type="ChEBI" id="CHEBI:57926"/>
        <dbReference type="ChEBI" id="CHEBI:73682"/>
        <dbReference type="EC" id="2.7.7.87"/>
    </reaction>
</comment>
<evidence type="ECO:0000256" key="1">
    <source>
        <dbReference type="ARBA" id="ARBA00004496"/>
    </source>
</evidence>
<protein>
    <recommendedName>
        <fullName evidence="4">Threonylcarbamoyl-AMP synthase</fullName>
        <ecNumber evidence="3">2.7.7.87</ecNumber>
    </recommendedName>
</protein>
<dbReference type="PANTHER" id="PTHR17490:SF10">
    <property type="entry name" value="THREONYLCARBAMOYL-AMP SYNTHASE"/>
    <property type="match status" value="1"/>
</dbReference>
<evidence type="ECO:0000313" key="9">
    <source>
        <dbReference type="EMBL" id="VDP19260.1"/>
    </source>
</evidence>
<gene>
    <name evidence="9" type="ORF">ECPE_LOCUS145</name>
</gene>
<accession>A0A182ZZL0</accession>
<dbReference type="EMBL" id="UZAN01000400">
    <property type="protein sequence ID" value="VDP19260.1"/>
    <property type="molecule type" value="Genomic_DNA"/>
</dbReference>
<evidence type="ECO:0000256" key="6">
    <source>
        <dbReference type="ARBA" id="ARBA00022679"/>
    </source>
</evidence>